<name>A0A6C0GSF0_9BACT</name>
<organism evidence="2 3">
    <name type="scientific">Rhodocytophaga rosea</name>
    <dbReference type="NCBI Taxonomy" id="2704465"/>
    <lineage>
        <taxon>Bacteria</taxon>
        <taxon>Pseudomonadati</taxon>
        <taxon>Bacteroidota</taxon>
        <taxon>Cytophagia</taxon>
        <taxon>Cytophagales</taxon>
        <taxon>Rhodocytophagaceae</taxon>
        <taxon>Rhodocytophaga</taxon>
    </lineage>
</organism>
<feature type="chain" id="PRO_5025614707" evidence="1">
    <location>
        <begin position="21"/>
        <end position="77"/>
    </location>
</feature>
<proteinExistence type="predicted"/>
<dbReference type="EMBL" id="CP048222">
    <property type="protein sequence ID" value="QHT71028.1"/>
    <property type="molecule type" value="Genomic_DNA"/>
</dbReference>
<dbReference type="RefSeq" id="WP_162446971.1">
    <property type="nucleotide sequence ID" value="NZ_CP048222.1"/>
</dbReference>
<sequence>MKSLLLSSTFILLFSTLSYADYIGEIPNISAREIAMMSAQDQTDVMGKGVYISSEQKHKMNQTTIRKSCKKPASKVK</sequence>
<protein>
    <submittedName>
        <fullName evidence="2">Uncharacterized protein</fullName>
    </submittedName>
</protein>
<feature type="signal peptide" evidence="1">
    <location>
        <begin position="1"/>
        <end position="20"/>
    </location>
</feature>
<dbReference type="Proteomes" id="UP000480178">
    <property type="component" value="Chromosome"/>
</dbReference>
<evidence type="ECO:0000313" key="3">
    <source>
        <dbReference type="Proteomes" id="UP000480178"/>
    </source>
</evidence>
<keyword evidence="3" id="KW-1185">Reference proteome</keyword>
<dbReference type="AlphaFoldDB" id="A0A6C0GSF0"/>
<evidence type="ECO:0000313" key="2">
    <source>
        <dbReference type="EMBL" id="QHT71028.1"/>
    </source>
</evidence>
<reference evidence="2 3" key="1">
    <citation type="submission" date="2020-01" db="EMBL/GenBank/DDBJ databases">
        <authorList>
            <person name="Kim M.K."/>
        </authorList>
    </citation>
    <scope>NUCLEOTIDE SEQUENCE [LARGE SCALE GENOMIC DNA]</scope>
    <source>
        <strain evidence="2 3">172606-1</strain>
    </source>
</reference>
<evidence type="ECO:0000256" key="1">
    <source>
        <dbReference type="SAM" id="SignalP"/>
    </source>
</evidence>
<gene>
    <name evidence="2" type="ORF">GXP67_32445</name>
</gene>
<accession>A0A6C0GSF0</accession>
<dbReference type="KEGG" id="rhoz:GXP67_32445"/>
<keyword evidence="1" id="KW-0732">Signal</keyword>